<feature type="transmembrane region" description="Helical" evidence="1">
    <location>
        <begin position="98"/>
        <end position="114"/>
    </location>
</feature>
<protein>
    <submittedName>
        <fullName evidence="2">Uncharacterized protein</fullName>
    </submittedName>
</protein>
<evidence type="ECO:0000313" key="2">
    <source>
        <dbReference type="EMBL" id="KAF6157567.1"/>
    </source>
</evidence>
<proteinExistence type="predicted"/>
<keyword evidence="1" id="KW-0472">Membrane</keyword>
<sequence length="129" mass="14858">FLFSSLDLSSPLSKLNQSNFRSSLSLPSHTTTHTTMNTNRTSDAITSFQLQQRNRARVHPNSNLSLIFHVWDELIYVSVDSSDFDFSVERRRSLRARLVYGFITLLTNLLAWLVRDYGYMELGENQAPL</sequence>
<keyword evidence="3" id="KW-1185">Reference proteome</keyword>
<dbReference type="Proteomes" id="UP000541444">
    <property type="component" value="Unassembled WGS sequence"/>
</dbReference>
<comment type="caution">
    <text evidence="2">The sequence shown here is derived from an EMBL/GenBank/DDBJ whole genome shotgun (WGS) entry which is preliminary data.</text>
</comment>
<dbReference type="AlphaFoldDB" id="A0A7J7MRW5"/>
<organism evidence="2 3">
    <name type="scientific">Kingdonia uniflora</name>
    <dbReference type="NCBI Taxonomy" id="39325"/>
    <lineage>
        <taxon>Eukaryota</taxon>
        <taxon>Viridiplantae</taxon>
        <taxon>Streptophyta</taxon>
        <taxon>Embryophyta</taxon>
        <taxon>Tracheophyta</taxon>
        <taxon>Spermatophyta</taxon>
        <taxon>Magnoliopsida</taxon>
        <taxon>Ranunculales</taxon>
        <taxon>Circaeasteraceae</taxon>
        <taxon>Kingdonia</taxon>
    </lineage>
</organism>
<gene>
    <name evidence="2" type="ORF">GIB67_004505</name>
</gene>
<evidence type="ECO:0000313" key="3">
    <source>
        <dbReference type="Proteomes" id="UP000541444"/>
    </source>
</evidence>
<evidence type="ECO:0000256" key="1">
    <source>
        <dbReference type="SAM" id="Phobius"/>
    </source>
</evidence>
<keyword evidence="1" id="KW-1133">Transmembrane helix</keyword>
<name>A0A7J7MRW5_9MAGN</name>
<accession>A0A7J7MRW5</accession>
<feature type="non-terminal residue" evidence="2">
    <location>
        <position position="129"/>
    </location>
</feature>
<dbReference type="EMBL" id="JACGCM010001275">
    <property type="protein sequence ID" value="KAF6157567.1"/>
    <property type="molecule type" value="Genomic_DNA"/>
</dbReference>
<keyword evidence="1" id="KW-0812">Transmembrane</keyword>
<reference evidence="2 3" key="1">
    <citation type="journal article" date="2020" name="IScience">
        <title>Genome Sequencing of the Endangered Kingdonia uniflora (Circaeasteraceae, Ranunculales) Reveals Potential Mechanisms of Evolutionary Specialization.</title>
        <authorList>
            <person name="Sun Y."/>
            <person name="Deng T."/>
            <person name="Zhang A."/>
            <person name="Moore M.J."/>
            <person name="Landis J.B."/>
            <person name="Lin N."/>
            <person name="Zhang H."/>
            <person name="Zhang X."/>
            <person name="Huang J."/>
            <person name="Zhang X."/>
            <person name="Sun H."/>
            <person name="Wang H."/>
        </authorList>
    </citation>
    <scope>NUCLEOTIDE SEQUENCE [LARGE SCALE GENOMIC DNA]</scope>
    <source>
        <strain evidence="2">TB1705</strain>
        <tissue evidence="2">Leaf</tissue>
    </source>
</reference>